<protein>
    <submittedName>
        <fullName evidence="1">Uncharacterized protein</fullName>
    </submittedName>
</protein>
<gene>
    <name evidence="1" type="ORF">CONLIGDRAFT_495112</name>
</gene>
<organism evidence="1 2">
    <name type="scientific">Coniochaeta ligniaria NRRL 30616</name>
    <dbReference type="NCBI Taxonomy" id="1408157"/>
    <lineage>
        <taxon>Eukaryota</taxon>
        <taxon>Fungi</taxon>
        <taxon>Dikarya</taxon>
        <taxon>Ascomycota</taxon>
        <taxon>Pezizomycotina</taxon>
        <taxon>Sordariomycetes</taxon>
        <taxon>Sordariomycetidae</taxon>
        <taxon>Coniochaetales</taxon>
        <taxon>Coniochaetaceae</taxon>
        <taxon>Coniochaeta</taxon>
    </lineage>
</organism>
<sequence length="230" mass="25656">MGYRKATQQLISINDITSPPLESLNQPSTLLPTLGNIHHQLKPRLNLLKDLLLQTTLQEVVLLLVPTQDLCHVKAVYRVSQLDNGFEIRLLYVGSYRSLSNPTLDILHISDVFVLGATVLPYTSLGDWLGSLDFPDFGVPYRVVMLALGHRNCGSWCGFWWFGLVDVYVHLPSCRWGTSGAECSIATSQSSHVRRVAGSECRRDSSRRLRFGAAPEGLGVRTKCCLWDQS</sequence>
<dbReference type="EMBL" id="KV875100">
    <property type="protein sequence ID" value="OIW27071.1"/>
    <property type="molecule type" value="Genomic_DNA"/>
</dbReference>
<evidence type="ECO:0000313" key="1">
    <source>
        <dbReference type="EMBL" id="OIW27071.1"/>
    </source>
</evidence>
<dbReference type="AlphaFoldDB" id="A0A1J7IH68"/>
<name>A0A1J7IH68_9PEZI</name>
<dbReference type="InParanoid" id="A0A1J7IH68"/>
<accession>A0A1J7IH68</accession>
<proteinExistence type="predicted"/>
<evidence type="ECO:0000313" key="2">
    <source>
        <dbReference type="Proteomes" id="UP000182658"/>
    </source>
</evidence>
<keyword evidence="2" id="KW-1185">Reference proteome</keyword>
<dbReference type="Proteomes" id="UP000182658">
    <property type="component" value="Unassembled WGS sequence"/>
</dbReference>
<reference evidence="1 2" key="1">
    <citation type="submission" date="2016-10" db="EMBL/GenBank/DDBJ databases">
        <title>Draft genome sequence of Coniochaeta ligniaria NRRL30616, a lignocellulolytic fungus for bioabatement of inhibitors in plant biomass hydrolysates.</title>
        <authorList>
            <consortium name="DOE Joint Genome Institute"/>
            <person name="Jimenez D.J."/>
            <person name="Hector R.E."/>
            <person name="Riley R."/>
            <person name="Sun H."/>
            <person name="Grigoriev I.V."/>
            <person name="Van Elsas J.D."/>
            <person name="Nichols N.N."/>
        </authorList>
    </citation>
    <scope>NUCLEOTIDE SEQUENCE [LARGE SCALE GENOMIC DNA]</scope>
    <source>
        <strain evidence="1 2">NRRL 30616</strain>
    </source>
</reference>